<gene>
    <name evidence="3" type="ORF">QYE76_024538</name>
</gene>
<feature type="compositionally biased region" description="Polar residues" evidence="2">
    <location>
        <begin position="256"/>
        <end position="269"/>
    </location>
</feature>
<dbReference type="AlphaFoldDB" id="A0AAD8RDV4"/>
<feature type="coiled-coil region" evidence="1">
    <location>
        <begin position="361"/>
        <end position="430"/>
    </location>
</feature>
<feature type="compositionally biased region" description="Polar residues" evidence="2">
    <location>
        <begin position="337"/>
        <end position="347"/>
    </location>
</feature>
<sequence>MAMTVLPSLAASVLSSGRRSITLTMMKESVQGWRQKWFYLRDIPVSGWRSNLPPFEDVPLAVPKKPWRNTLTGEESALADQLYEKVMDLKNAEGLTMCGTAVVSVFLKRWVQPLMSRPHQLWLYTGEGDKSRVSLSEFSKEELRDEVRRLTRLSQKDNIVMTSARPPLDLKHLPTKASTVAQCYPPTPESGIAPEDDDSLEETEDEQLTLEDSDVQDDEAPEDDARTKSMRQRKINEDLMATAESSPSGQDDDANTIASPASFRRTSSPPAAKGSTGLFADEDDLEFSDDDDEEVPLAKRAKLRSERTKSAKESNPTTVELTPPPRTGVAKVPLSKANPSAVASTPSISHDYPIFATVDAMADFADQVTRLESENVQLRKAIKTLTDQVLEANRLTADARNENTLLKDELKKLKKKMKDEQEARRKASMIADEKEDTADMPIDRTKDQGGFIEAVFDDVPIVESNKTLGEMADAFFIDSSEAVEVLKWRSRPYFSAFNGGMD</sequence>
<comment type="caution">
    <text evidence="3">The sequence shown here is derived from an EMBL/GenBank/DDBJ whole genome shotgun (WGS) entry which is preliminary data.</text>
</comment>
<keyword evidence="4" id="KW-1185">Reference proteome</keyword>
<feature type="compositionally biased region" description="Acidic residues" evidence="2">
    <location>
        <begin position="280"/>
        <end position="295"/>
    </location>
</feature>
<dbReference type="PANTHER" id="PTHR33026:SF7">
    <property type="entry name" value="OS03G0100275 PROTEIN"/>
    <property type="match status" value="1"/>
</dbReference>
<feature type="region of interest" description="Disordered" evidence="2">
    <location>
        <begin position="180"/>
        <end position="347"/>
    </location>
</feature>
<dbReference type="Proteomes" id="UP001231189">
    <property type="component" value="Unassembled WGS sequence"/>
</dbReference>
<dbReference type="PANTHER" id="PTHR33026">
    <property type="entry name" value="OS06G0360600 PROTEIN"/>
    <property type="match status" value="1"/>
</dbReference>
<evidence type="ECO:0000313" key="3">
    <source>
        <dbReference type="EMBL" id="KAK1619021.1"/>
    </source>
</evidence>
<evidence type="ECO:0000313" key="4">
    <source>
        <dbReference type="Proteomes" id="UP001231189"/>
    </source>
</evidence>
<evidence type="ECO:0000256" key="1">
    <source>
        <dbReference type="SAM" id="Coils"/>
    </source>
</evidence>
<proteinExistence type="predicted"/>
<reference evidence="3" key="1">
    <citation type="submission" date="2023-07" db="EMBL/GenBank/DDBJ databases">
        <title>A chromosome-level genome assembly of Lolium multiflorum.</title>
        <authorList>
            <person name="Chen Y."/>
            <person name="Copetti D."/>
            <person name="Kolliker R."/>
            <person name="Studer B."/>
        </authorList>
    </citation>
    <scope>NUCLEOTIDE SEQUENCE</scope>
    <source>
        <strain evidence="3">02402/16</strain>
        <tissue evidence="3">Leaf</tissue>
    </source>
</reference>
<feature type="compositionally biased region" description="Acidic residues" evidence="2">
    <location>
        <begin position="194"/>
        <end position="222"/>
    </location>
</feature>
<dbReference type="EMBL" id="JAUUTY010000006">
    <property type="protein sequence ID" value="KAK1619021.1"/>
    <property type="molecule type" value="Genomic_DNA"/>
</dbReference>
<protein>
    <submittedName>
        <fullName evidence="3">Uncharacterized protein</fullName>
    </submittedName>
</protein>
<evidence type="ECO:0000256" key="2">
    <source>
        <dbReference type="SAM" id="MobiDB-lite"/>
    </source>
</evidence>
<organism evidence="3 4">
    <name type="scientific">Lolium multiflorum</name>
    <name type="common">Italian ryegrass</name>
    <name type="synonym">Lolium perenne subsp. multiflorum</name>
    <dbReference type="NCBI Taxonomy" id="4521"/>
    <lineage>
        <taxon>Eukaryota</taxon>
        <taxon>Viridiplantae</taxon>
        <taxon>Streptophyta</taxon>
        <taxon>Embryophyta</taxon>
        <taxon>Tracheophyta</taxon>
        <taxon>Spermatophyta</taxon>
        <taxon>Magnoliopsida</taxon>
        <taxon>Liliopsida</taxon>
        <taxon>Poales</taxon>
        <taxon>Poaceae</taxon>
        <taxon>BOP clade</taxon>
        <taxon>Pooideae</taxon>
        <taxon>Poodae</taxon>
        <taxon>Poeae</taxon>
        <taxon>Poeae Chloroplast Group 2 (Poeae type)</taxon>
        <taxon>Loliodinae</taxon>
        <taxon>Loliinae</taxon>
        <taxon>Lolium</taxon>
    </lineage>
</organism>
<keyword evidence="1" id="KW-0175">Coiled coil</keyword>
<accession>A0AAD8RDV4</accession>
<name>A0AAD8RDV4_LOLMU</name>
<feature type="compositionally biased region" description="Basic and acidic residues" evidence="2">
    <location>
        <begin position="303"/>
        <end position="312"/>
    </location>
</feature>